<dbReference type="InterPro" id="IPR027417">
    <property type="entry name" value="P-loop_NTPase"/>
</dbReference>
<name>A0A5Q0QD02_9SPHI</name>
<gene>
    <name evidence="12" type="ORF">GFH32_15920</name>
</gene>
<evidence type="ECO:0000313" key="12">
    <source>
        <dbReference type="EMBL" id="QGA27715.1"/>
    </source>
</evidence>
<dbReference type="InterPro" id="IPR014017">
    <property type="entry name" value="DNA_helicase_UvrD-like_C"/>
</dbReference>
<dbReference type="PANTHER" id="PTHR11070:SF67">
    <property type="entry name" value="DNA 3'-5' HELICASE"/>
    <property type="match status" value="1"/>
</dbReference>
<dbReference type="GO" id="GO:0005829">
    <property type="term" value="C:cytosol"/>
    <property type="evidence" value="ECO:0007669"/>
    <property type="project" value="TreeGrafter"/>
</dbReference>
<proteinExistence type="predicted"/>
<dbReference type="KEGG" id="sphe:GFH32_15920"/>
<dbReference type="PANTHER" id="PTHR11070">
    <property type="entry name" value="UVRD / RECB / PCRA DNA HELICASE FAMILY MEMBER"/>
    <property type="match status" value="1"/>
</dbReference>
<dbReference type="RefSeq" id="WP_153512542.1">
    <property type="nucleotide sequence ID" value="NZ_CP045652.1"/>
</dbReference>
<keyword evidence="1 9" id="KW-0547">Nucleotide-binding</keyword>
<dbReference type="PROSITE" id="PS51198">
    <property type="entry name" value="UVRD_HELICASE_ATP_BIND"/>
    <property type="match status" value="1"/>
</dbReference>
<evidence type="ECO:0000256" key="3">
    <source>
        <dbReference type="ARBA" id="ARBA00022806"/>
    </source>
</evidence>
<dbReference type="SUPFAM" id="SSF52540">
    <property type="entry name" value="P-loop containing nucleoside triphosphate hydrolases"/>
    <property type="match status" value="1"/>
</dbReference>
<feature type="domain" description="UvrD-like helicase C-terminal" evidence="11">
    <location>
        <begin position="541"/>
        <end position="795"/>
    </location>
</feature>
<accession>A0A5Q0QD02</accession>
<evidence type="ECO:0000256" key="6">
    <source>
        <dbReference type="ARBA" id="ARBA00034617"/>
    </source>
</evidence>
<dbReference type="Gene3D" id="3.40.50.300">
    <property type="entry name" value="P-loop containing nucleotide triphosphate hydrolases"/>
    <property type="match status" value="4"/>
</dbReference>
<dbReference type="EMBL" id="CP045652">
    <property type="protein sequence ID" value="QGA27715.1"/>
    <property type="molecule type" value="Genomic_DNA"/>
</dbReference>
<dbReference type="GO" id="GO:0043138">
    <property type="term" value="F:3'-5' DNA helicase activity"/>
    <property type="evidence" value="ECO:0007669"/>
    <property type="project" value="UniProtKB-EC"/>
</dbReference>
<comment type="catalytic activity">
    <reaction evidence="8">
        <text>ATP + H2O = ADP + phosphate + H(+)</text>
        <dbReference type="Rhea" id="RHEA:13065"/>
        <dbReference type="ChEBI" id="CHEBI:15377"/>
        <dbReference type="ChEBI" id="CHEBI:15378"/>
        <dbReference type="ChEBI" id="CHEBI:30616"/>
        <dbReference type="ChEBI" id="CHEBI:43474"/>
        <dbReference type="ChEBI" id="CHEBI:456216"/>
        <dbReference type="EC" id="5.6.2.4"/>
    </reaction>
</comment>
<keyword evidence="3 9" id="KW-0347">Helicase</keyword>
<evidence type="ECO:0000256" key="1">
    <source>
        <dbReference type="ARBA" id="ARBA00022741"/>
    </source>
</evidence>
<protein>
    <recommendedName>
        <fullName evidence="7">DNA 3'-5' helicase</fullName>
        <ecNumber evidence="7">5.6.2.4</ecNumber>
    </recommendedName>
</protein>
<evidence type="ECO:0000256" key="5">
    <source>
        <dbReference type="ARBA" id="ARBA00023235"/>
    </source>
</evidence>
<evidence type="ECO:0000256" key="7">
    <source>
        <dbReference type="ARBA" id="ARBA00034808"/>
    </source>
</evidence>
<evidence type="ECO:0000259" key="10">
    <source>
        <dbReference type="PROSITE" id="PS51198"/>
    </source>
</evidence>
<organism evidence="12 13">
    <name type="scientific">Sphingobacterium zhuxiongii</name>
    <dbReference type="NCBI Taxonomy" id="2662364"/>
    <lineage>
        <taxon>Bacteria</taxon>
        <taxon>Pseudomonadati</taxon>
        <taxon>Bacteroidota</taxon>
        <taxon>Sphingobacteriia</taxon>
        <taxon>Sphingobacteriales</taxon>
        <taxon>Sphingobacteriaceae</taxon>
        <taxon>Sphingobacterium</taxon>
    </lineage>
</organism>
<evidence type="ECO:0000256" key="8">
    <source>
        <dbReference type="ARBA" id="ARBA00048988"/>
    </source>
</evidence>
<sequence length="1118" mass="128433">MSGKAPLKIVKASAGSGKTFSLTVHYLSLLLAKESNYREILAVTFTNKATAEMKDRILSVLHGLAIAAPHLDIESYRSQILSQFPEWDRNTLQEKAYRVYRRILHDYSHFSVSTIDGFSQKVIRSFTYELNLDAAYAIEMNTNKVKKDLTIMLNQLLDEKPELLEWIISYAEQKIANNENWNYRQQLMSLAGLIFSENFQEFDAYLLAADTNQVFNLLQKEIGEKSQTFIAAFSQAIEAFRTTFNSLGIDESDMKGKSRNKLVSAAKTDSNLHKVNEGELQKIFDKYLLLLDNDEAFTDQNKEVRYDLQIGIQPALQTIFNIHQLFPSFIAYKAVEANLYFLRLLKEMSDLLSLWRKEHASQLISDSQILLNKLGLDENNDPTFIWEKIGNRYNYFLFDEFQDTSRIQWKNYSPLLLNALANAQGKISEHLIVGDVKQSIYRWRNGDWRILLQQVEQQVSDSFHLNEQSKLQFIEQGALLTNYRSLPNIVKLNNYLFSSIPNLMQQVLNEQVLSTLNNEGKAWWHSTGNDQMLIKAYEGSQQELPAHLLNESANQGSIEISLLPVENGMRRRNQVEEASIEALCEKIAEWISTGRYKASQIGILVRSNAQARILIQELMDYKNTHQLTYEVISGDALTLVSNQAILLLIETFKALVYQSDKHVVQLANIAYLFQLSKGESTFNQSYWLKFRHNEIEELRGLIPDELIDQWDALQKMPLIHLSEKLIEIYSLTKDNSIHLPYLLAFKDIISSFSAMGERGLIQFLEYWLEDGEKAVLPSNGKVDAIEVTTIHKSKGLAYDVVMLPFCSWSLDGMTRGDFWINVDNSPFAMLGKIPIKYSKTLGNSIFYQQYYEEMLFNYMDALNTFYVANTRAKQHLYLSAPQFKPDVDKKTGEIKGYIASNEYISDLLIEALTADEAVFKLENNQINIQNIISEDKKSNKKDSDFIALNHYPISNVLEKEWEHATSRSINNILMMEKAAQYGVLAHEIISEAAQEEDIDRLVDKFIQEGILPISDKEALLLEIHEVWNQPLINSWLKGDYKIWNEASILTAEGETIRPDKVFTSPTSTIVLDFKFTQGDYVGHKAQVDKYMKAIRNVGYENVKGYLYYAKSKELVEVI</sequence>
<dbReference type="GO" id="GO:0000725">
    <property type="term" value="P:recombinational repair"/>
    <property type="evidence" value="ECO:0007669"/>
    <property type="project" value="TreeGrafter"/>
</dbReference>
<dbReference type="PROSITE" id="PS51217">
    <property type="entry name" value="UVRD_HELICASE_CTER"/>
    <property type="match status" value="1"/>
</dbReference>
<dbReference type="InterPro" id="IPR014016">
    <property type="entry name" value="UvrD-like_ATP-bd"/>
</dbReference>
<dbReference type="AlphaFoldDB" id="A0A5Q0QD02"/>
<dbReference type="GO" id="GO:0016887">
    <property type="term" value="F:ATP hydrolysis activity"/>
    <property type="evidence" value="ECO:0007669"/>
    <property type="project" value="RHEA"/>
</dbReference>
<evidence type="ECO:0000259" key="11">
    <source>
        <dbReference type="PROSITE" id="PS51217"/>
    </source>
</evidence>
<feature type="domain" description="UvrD-like helicase ATP-binding" evidence="10">
    <location>
        <begin position="1"/>
        <end position="486"/>
    </location>
</feature>
<dbReference type="Proteomes" id="UP000326921">
    <property type="component" value="Chromosome"/>
</dbReference>
<dbReference type="GO" id="GO:0005524">
    <property type="term" value="F:ATP binding"/>
    <property type="evidence" value="ECO:0007669"/>
    <property type="project" value="UniProtKB-UniRule"/>
</dbReference>
<dbReference type="InterPro" id="IPR000212">
    <property type="entry name" value="DNA_helicase_UvrD/REP"/>
</dbReference>
<comment type="catalytic activity">
    <reaction evidence="6">
        <text>Couples ATP hydrolysis with the unwinding of duplex DNA by translocating in the 3'-5' direction.</text>
        <dbReference type="EC" id="5.6.2.4"/>
    </reaction>
</comment>
<keyword evidence="13" id="KW-1185">Reference proteome</keyword>
<evidence type="ECO:0000313" key="13">
    <source>
        <dbReference type="Proteomes" id="UP000326921"/>
    </source>
</evidence>
<dbReference type="EC" id="5.6.2.4" evidence="7"/>
<dbReference type="Pfam" id="PF13361">
    <property type="entry name" value="UvrD_C"/>
    <property type="match status" value="1"/>
</dbReference>
<keyword evidence="5" id="KW-0413">Isomerase</keyword>
<dbReference type="GO" id="GO:0003677">
    <property type="term" value="F:DNA binding"/>
    <property type="evidence" value="ECO:0007669"/>
    <property type="project" value="InterPro"/>
</dbReference>
<feature type="binding site" evidence="9">
    <location>
        <begin position="12"/>
        <end position="19"/>
    </location>
    <ligand>
        <name>ATP</name>
        <dbReference type="ChEBI" id="CHEBI:30616"/>
    </ligand>
</feature>
<keyword evidence="2 9" id="KW-0378">Hydrolase</keyword>
<evidence type="ECO:0000256" key="4">
    <source>
        <dbReference type="ARBA" id="ARBA00022840"/>
    </source>
</evidence>
<evidence type="ECO:0000256" key="9">
    <source>
        <dbReference type="PROSITE-ProRule" id="PRU00560"/>
    </source>
</evidence>
<evidence type="ECO:0000256" key="2">
    <source>
        <dbReference type="ARBA" id="ARBA00022801"/>
    </source>
</evidence>
<keyword evidence="4 9" id="KW-0067">ATP-binding</keyword>
<dbReference type="Pfam" id="PF00580">
    <property type="entry name" value="UvrD-helicase"/>
    <property type="match status" value="1"/>
</dbReference>
<reference evidence="12 13" key="1">
    <citation type="submission" date="2019-10" db="EMBL/GenBank/DDBJ databases">
        <authorList>
            <person name="Dong K."/>
        </authorList>
    </citation>
    <scope>NUCLEOTIDE SEQUENCE [LARGE SCALE GENOMIC DNA]</scope>
    <source>
        <strain evidence="13">dk4302</strain>
    </source>
</reference>